<dbReference type="EMBL" id="CM047941">
    <property type="protein sequence ID" value="KAI9902780.1"/>
    <property type="molecule type" value="Genomic_DNA"/>
</dbReference>
<gene>
    <name evidence="1" type="ORF">N3K66_002132</name>
</gene>
<keyword evidence="2" id="KW-1185">Reference proteome</keyword>
<organism evidence="1 2">
    <name type="scientific">Trichothecium roseum</name>
    <dbReference type="NCBI Taxonomy" id="47278"/>
    <lineage>
        <taxon>Eukaryota</taxon>
        <taxon>Fungi</taxon>
        <taxon>Dikarya</taxon>
        <taxon>Ascomycota</taxon>
        <taxon>Pezizomycotina</taxon>
        <taxon>Sordariomycetes</taxon>
        <taxon>Hypocreomycetidae</taxon>
        <taxon>Hypocreales</taxon>
        <taxon>Hypocreales incertae sedis</taxon>
        <taxon>Trichothecium</taxon>
    </lineage>
</organism>
<name>A0ACC0VAN8_9HYPO</name>
<proteinExistence type="predicted"/>
<reference evidence="1" key="1">
    <citation type="submission" date="2022-10" db="EMBL/GenBank/DDBJ databases">
        <title>Complete Genome of Trichothecium roseum strain YXFP-22015, a Plant Pathogen Isolated from Citrus.</title>
        <authorList>
            <person name="Wang Y."/>
            <person name="Zhu L."/>
        </authorList>
    </citation>
    <scope>NUCLEOTIDE SEQUENCE</scope>
    <source>
        <strain evidence="1">YXFP-22015</strain>
    </source>
</reference>
<accession>A0ACC0VAN8</accession>
<sequence>MGRRLSPPSEASNESDDVNSNSSRPLPEATQKKRPGTSGTENLLMTTRREASQNLQKAQRAERAYRSKKRAAAARAGFREARGHFKEARGHLRSGFALMWSAARAAPYVWSQRGEERRRARSEAKRKQLREELAREGGDEGEGENGNTDDTF</sequence>
<evidence type="ECO:0000313" key="2">
    <source>
        <dbReference type="Proteomes" id="UP001163324"/>
    </source>
</evidence>
<dbReference type="Proteomes" id="UP001163324">
    <property type="component" value="Chromosome 2"/>
</dbReference>
<comment type="caution">
    <text evidence="1">The sequence shown here is derived from an EMBL/GenBank/DDBJ whole genome shotgun (WGS) entry which is preliminary data.</text>
</comment>
<evidence type="ECO:0000313" key="1">
    <source>
        <dbReference type="EMBL" id="KAI9902780.1"/>
    </source>
</evidence>
<protein>
    <submittedName>
        <fullName evidence="1">Uncharacterized protein</fullName>
    </submittedName>
</protein>